<evidence type="ECO:0000313" key="1">
    <source>
        <dbReference type="EMBL" id="GBM48376.1"/>
    </source>
</evidence>
<dbReference type="EMBL" id="BGPR01001213">
    <property type="protein sequence ID" value="GBM48376.1"/>
    <property type="molecule type" value="Genomic_DNA"/>
</dbReference>
<dbReference type="AlphaFoldDB" id="A0A4Y2G6I1"/>
<comment type="caution">
    <text evidence="1">The sequence shown here is derived from an EMBL/GenBank/DDBJ whole genome shotgun (WGS) entry which is preliminary data.</text>
</comment>
<proteinExistence type="predicted"/>
<gene>
    <name evidence="1" type="ORF">AVEN_103561_1</name>
</gene>
<keyword evidence="2" id="KW-1185">Reference proteome</keyword>
<protein>
    <submittedName>
        <fullName evidence="1">Uncharacterized protein</fullName>
    </submittedName>
</protein>
<evidence type="ECO:0000313" key="2">
    <source>
        <dbReference type="Proteomes" id="UP000499080"/>
    </source>
</evidence>
<reference evidence="1 2" key="1">
    <citation type="journal article" date="2019" name="Sci. Rep.">
        <title>Orb-weaving spider Araneus ventricosus genome elucidates the spidroin gene catalogue.</title>
        <authorList>
            <person name="Kono N."/>
            <person name="Nakamura H."/>
            <person name="Ohtoshi R."/>
            <person name="Moran D.A.P."/>
            <person name="Shinohara A."/>
            <person name="Yoshida Y."/>
            <person name="Fujiwara M."/>
            <person name="Mori M."/>
            <person name="Tomita M."/>
            <person name="Arakawa K."/>
        </authorList>
    </citation>
    <scope>NUCLEOTIDE SEQUENCE [LARGE SCALE GENOMIC DNA]</scope>
</reference>
<accession>A0A4Y2G6I1</accession>
<dbReference type="Proteomes" id="UP000499080">
    <property type="component" value="Unassembled WGS sequence"/>
</dbReference>
<organism evidence="1 2">
    <name type="scientific">Araneus ventricosus</name>
    <name type="common">Orbweaver spider</name>
    <name type="synonym">Epeira ventricosa</name>
    <dbReference type="NCBI Taxonomy" id="182803"/>
    <lineage>
        <taxon>Eukaryota</taxon>
        <taxon>Metazoa</taxon>
        <taxon>Ecdysozoa</taxon>
        <taxon>Arthropoda</taxon>
        <taxon>Chelicerata</taxon>
        <taxon>Arachnida</taxon>
        <taxon>Araneae</taxon>
        <taxon>Araneomorphae</taxon>
        <taxon>Entelegynae</taxon>
        <taxon>Araneoidea</taxon>
        <taxon>Araneidae</taxon>
        <taxon>Araneus</taxon>
    </lineage>
</organism>
<sequence length="126" mass="14476">MVQTSNFTPHRQWEARRPPVEITFTPSSSYIPNWTVSHHAHENDLQHRWLPPTTTKTFIRRPRLPPSTHNPDINAFRSFSVPVQLTSRTASRTVIQGRVAAHQIILSIMPPHPPPLQKKLSVKLLN</sequence>
<name>A0A4Y2G6I1_ARAVE</name>